<keyword evidence="3" id="KW-0235">DNA replication</keyword>
<keyword evidence="10" id="KW-1185">Reference proteome</keyword>
<name>R7TRS2_CAPTE</name>
<organism evidence="8">
    <name type="scientific">Capitella teleta</name>
    <name type="common">Polychaete worm</name>
    <dbReference type="NCBI Taxonomy" id="283909"/>
    <lineage>
        <taxon>Eukaryota</taxon>
        <taxon>Metazoa</taxon>
        <taxon>Spiralia</taxon>
        <taxon>Lophotrochozoa</taxon>
        <taxon>Annelida</taxon>
        <taxon>Polychaeta</taxon>
        <taxon>Sedentaria</taxon>
        <taxon>Scolecida</taxon>
        <taxon>Capitellidae</taxon>
        <taxon>Capitella</taxon>
    </lineage>
</organism>
<evidence type="ECO:0000259" key="6">
    <source>
        <dbReference type="Pfam" id="PF04042"/>
    </source>
</evidence>
<evidence type="ECO:0000256" key="3">
    <source>
        <dbReference type="ARBA" id="ARBA00022705"/>
    </source>
</evidence>
<feature type="domain" description="DNA polymerase alpha/delta/epsilon subunit B" evidence="6">
    <location>
        <begin position="197"/>
        <end position="412"/>
    </location>
</feature>
<dbReference type="OMA" id="HCILIGT"/>
<dbReference type="HOGENOM" id="CLU_021763_0_0_1"/>
<dbReference type="OrthoDB" id="3763at2759"/>
<evidence type="ECO:0000313" key="9">
    <source>
        <dbReference type="EnsemblMetazoa" id="CapteP168965"/>
    </source>
</evidence>
<evidence type="ECO:0000256" key="5">
    <source>
        <dbReference type="SAM" id="MobiDB-lite"/>
    </source>
</evidence>
<gene>
    <name evidence="8" type="ORF">CAPTEDRAFT_168965</name>
</gene>
<dbReference type="CDD" id="cd07387">
    <property type="entry name" value="MPP_PolD2_C"/>
    <property type="match status" value="1"/>
</dbReference>
<accession>R7TRS2</accession>
<dbReference type="InterPro" id="IPR007185">
    <property type="entry name" value="DNA_pol_a/d/e_bsu"/>
</dbReference>
<protein>
    <recommendedName>
        <fullName evidence="11">DNA polymerase delta subunit 2</fullName>
    </recommendedName>
</protein>
<dbReference type="GO" id="GO:1902969">
    <property type="term" value="P:mitotic DNA replication"/>
    <property type="evidence" value="ECO:0007669"/>
    <property type="project" value="UniProtKB-ARBA"/>
</dbReference>
<proteinExistence type="inferred from homology"/>
<dbReference type="PANTHER" id="PTHR10416:SF0">
    <property type="entry name" value="DNA POLYMERASE DELTA SUBUNIT 2"/>
    <property type="match status" value="1"/>
</dbReference>
<evidence type="ECO:0000259" key="7">
    <source>
        <dbReference type="Pfam" id="PF18018"/>
    </source>
</evidence>
<dbReference type="GO" id="GO:0003677">
    <property type="term" value="F:DNA binding"/>
    <property type="evidence" value="ECO:0007669"/>
    <property type="project" value="InterPro"/>
</dbReference>
<dbReference type="GO" id="GO:0006271">
    <property type="term" value="P:DNA strand elongation involved in DNA replication"/>
    <property type="evidence" value="ECO:0007669"/>
    <property type="project" value="TreeGrafter"/>
</dbReference>
<dbReference type="STRING" id="283909.R7TRS2"/>
<dbReference type="Pfam" id="PF04042">
    <property type="entry name" value="DNA_pol_E_B"/>
    <property type="match status" value="1"/>
</dbReference>
<evidence type="ECO:0000256" key="4">
    <source>
        <dbReference type="ARBA" id="ARBA00023242"/>
    </source>
</evidence>
<comment type="similarity">
    <text evidence="2">Belongs to the DNA polymerase delta/II small subunit family.</text>
</comment>
<sequence length="469" mass="52041">MKPTQSSDYNAGALLSSPNEPETFNRLEADYENLSRKFLTKERTFQRQYAHIYAARLWTQRPGLEKVAKEKWGDSAPIRKLCDLQTGETCVVIGTLFKHMDLKPSILKEISEDHSLMPLPPRAKYTDESDSLILEDELQRIVLQGDIDVQALVTGALVAVYGEEPDDNRGKFNVKEFSFPPLPCQPERPLSGNDKYIVLTSGLDIGAKNEDLLSLQLMADLLTGQLGDPHQQSTLASVSRIILAGNSLSENTQDKENISKAKYLTKKTMAGSVDAIKSLDSLLVQLASCMEVDLMPGEHDPANSSLPQQPLHRCMFPESLRFPTMHCVSNPYSCKVDGCLITGTSGQPIHDIYKFSSMEDHLQILETTLKCTHLAPTAPDTLACYPYSDMDPLVISDDCPDVFFASNMPKFQHKIFEGPEGQRVLLLCVPRFSETQTCVLVNTRTLDCESIAFATSFPSADGDSPELDK</sequence>
<evidence type="ECO:0000256" key="2">
    <source>
        <dbReference type="ARBA" id="ARBA00006035"/>
    </source>
</evidence>
<evidence type="ECO:0000256" key="1">
    <source>
        <dbReference type="ARBA" id="ARBA00004123"/>
    </source>
</evidence>
<dbReference type="GO" id="GO:0043625">
    <property type="term" value="C:delta DNA polymerase complex"/>
    <property type="evidence" value="ECO:0007669"/>
    <property type="project" value="TreeGrafter"/>
</dbReference>
<dbReference type="FunCoup" id="R7TRS2">
    <property type="interactions" value="942"/>
</dbReference>
<dbReference type="Pfam" id="PF18018">
    <property type="entry name" value="DNA_pol_D_N"/>
    <property type="match status" value="1"/>
</dbReference>
<dbReference type="AlphaFoldDB" id="R7TRS2"/>
<dbReference type="PANTHER" id="PTHR10416">
    <property type="entry name" value="DNA POLYMERASE DELTA SUBUNIT 2"/>
    <property type="match status" value="1"/>
</dbReference>
<feature type="domain" description="DNA polymerase delta subunit OB-fold" evidence="7">
    <location>
        <begin position="48"/>
        <end position="176"/>
    </location>
</feature>
<dbReference type="EMBL" id="KB308863">
    <property type="protein sequence ID" value="ELT96314.1"/>
    <property type="molecule type" value="Genomic_DNA"/>
</dbReference>
<dbReference type="EMBL" id="AMQN01011385">
    <property type="status" value="NOT_ANNOTATED_CDS"/>
    <property type="molecule type" value="Genomic_DNA"/>
</dbReference>
<reference evidence="8 10" key="2">
    <citation type="journal article" date="2013" name="Nature">
        <title>Insights into bilaterian evolution from three spiralian genomes.</title>
        <authorList>
            <person name="Simakov O."/>
            <person name="Marletaz F."/>
            <person name="Cho S.J."/>
            <person name="Edsinger-Gonzales E."/>
            <person name="Havlak P."/>
            <person name="Hellsten U."/>
            <person name="Kuo D.H."/>
            <person name="Larsson T."/>
            <person name="Lv J."/>
            <person name="Arendt D."/>
            <person name="Savage R."/>
            <person name="Osoegawa K."/>
            <person name="de Jong P."/>
            <person name="Grimwood J."/>
            <person name="Chapman J.A."/>
            <person name="Shapiro H."/>
            <person name="Aerts A."/>
            <person name="Otillar R.P."/>
            <person name="Terry A.Y."/>
            <person name="Boore J.L."/>
            <person name="Grigoriev I.V."/>
            <person name="Lindberg D.R."/>
            <person name="Seaver E.C."/>
            <person name="Weisblat D.A."/>
            <person name="Putnam N.H."/>
            <person name="Rokhsar D.S."/>
        </authorList>
    </citation>
    <scope>NUCLEOTIDE SEQUENCE</scope>
    <source>
        <strain evidence="8 10">I ESC-2004</strain>
    </source>
</reference>
<dbReference type="Gene3D" id="3.60.21.50">
    <property type="match status" value="2"/>
</dbReference>
<evidence type="ECO:0000313" key="8">
    <source>
        <dbReference type="EMBL" id="ELT96314.1"/>
    </source>
</evidence>
<dbReference type="EnsemblMetazoa" id="CapteT168965">
    <property type="protein sequence ID" value="CapteP168965"/>
    <property type="gene ID" value="CapteG168965"/>
</dbReference>
<keyword evidence="4" id="KW-0539">Nucleus</keyword>
<dbReference type="InterPro" id="IPR024826">
    <property type="entry name" value="DNA_pol_delta/II_ssu"/>
</dbReference>
<evidence type="ECO:0000313" key="10">
    <source>
        <dbReference type="Proteomes" id="UP000014760"/>
    </source>
</evidence>
<dbReference type="FunFam" id="3.60.21.50:FF:000002">
    <property type="entry name" value="DNA polymerase delta small subunit"/>
    <property type="match status" value="1"/>
</dbReference>
<dbReference type="InterPro" id="IPR041863">
    <property type="entry name" value="PolD2_C"/>
</dbReference>
<comment type="subcellular location">
    <subcellularLocation>
        <location evidence="1">Nucleus</location>
    </subcellularLocation>
</comment>
<feature type="region of interest" description="Disordered" evidence="5">
    <location>
        <begin position="1"/>
        <end position="21"/>
    </location>
</feature>
<reference evidence="10" key="1">
    <citation type="submission" date="2012-12" db="EMBL/GenBank/DDBJ databases">
        <authorList>
            <person name="Hellsten U."/>
            <person name="Grimwood J."/>
            <person name="Chapman J.A."/>
            <person name="Shapiro H."/>
            <person name="Aerts A."/>
            <person name="Otillar R.P."/>
            <person name="Terry A.Y."/>
            <person name="Boore J.L."/>
            <person name="Simakov O."/>
            <person name="Marletaz F."/>
            <person name="Cho S.-J."/>
            <person name="Edsinger-Gonzales E."/>
            <person name="Havlak P."/>
            <person name="Kuo D.-H."/>
            <person name="Larsson T."/>
            <person name="Lv J."/>
            <person name="Arendt D."/>
            <person name="Savage R."/>
            <person name="Osoegawa K."/>
            <person name="de Jong P."/>
            <person name="Lindberg D.R."/>
            <person name="Seaver E.C."/>
            <person name="Weisblat D.A."/>
            <person name="Putnam N.H."/>
            <person name="Grigoriev I.V."/>
            <person name="Rokhsar D.S."/>
        </authorList>
    </citation>
    <scope>NUCLEOTIDE SEQUENCE</scope>
    <source>
        <strain evidence="10">I ESC-2004</strain>
    </source>
</reference>
<dbReference type="Proteomes" id="UP000014760">
    <property type="component" value="Unassembled WGS sequence"/>
</dbReference>
<evidence type="ECO:0008006" key="11">
    <source>
        <dbReference type="Google" id="ProtNLM"/>
    </source>
</evidence>
<dbReference type="InterPro" id="IPR040663">
    <property type="entry name" value="DNA_pol_D_N"/>
</dbReference>
<reference evidence="9" key="3">
    <citation type="submission" date="2015-06" db="UniProtKB">
        <authorList>
            <consortium name="EnsemblMetazoa"/>
        </authorList>
    </citation>
    <scope>IDENTIFICATION</scope>
</reference>